<evidence type="ECO:0000256" key="2">
    <source>
        <dbReference type="ARBA" id="ARBA00023012"/>
    </source>
</evidence>
<dbReference type="Pfam" id="PF01627">
    <property type="entry name" value="Hpt"/>
    <property type="match status" value="1"/>
</dbReference>
<dbReference type="GO" id="GO:0005524">
    <property type="term" value="F:ATP binding"/>
    <property type="evidence" value="ECO:0007669"/>
    <property type="project" value="UniProtKB-KW"/>
</dbReference>
<dbReference type="Pfam" id="PF07194">
    <property type="entry name" value="P2"/>
    <property type="match status" value="1"/>
</dbReference>
<comment type="caution">
    <text evidence="6">The sequence shown here is derived from an EMBL/GenBank/DDBJ whole genome shotgun (WGS) entry which is preliminary data.</text>
</comment>
<name>A0A357VNW7_9THEO</name>
<evidence type="ECO:0000313" key="7">
    <source>
        <dbReference type="Proteomes" id="UP000264445"/>
    </source>
</evidence>
<organism evidence="6 7">
    <name type="scientific">Caldanaerobacter subterraneus</name>
    <dbReference type="NCBI Taxonomy" id="911092"/>
    <lineage>
        <taxon>Bacteria</taxon>
        <taxon>Bacillati</taxon>
        <taxon>Bacillota</taxon>
        <taxon>Clostridia</taxon>
        <taxon>Thermoanaerobacterales</taxon>
        <taxon>Thermoanaerobacteraceae</taxon>
        <taxon>Caldanaerobacter</taxon>
    </lineage>
</organism>
<dbReference type="InterPro" id="IPR010808">
    <property type="entry name" value="CheA_P2-bd"/>
</dbReference>
<dbReference type="Gene3D" id="3.30.70.1110">
    <property type="entry name" value="Histidine kinase CheA-like, P2 response regulator-binding domain"/>
    <property type="match status" value="1"/>
</dbReference>
<dbReference type="SUPFAM" id="SSF55052">
    <property type="entry name" value="CheY-binding domain of CheA"/>
    <property type="match status" value="1"/>
</dbReference>
<proteinExistence type="predicted"/>
<accession>A0A357VNW7</accession>
<keyword evidence="1" id="KW-0067">ATP-binding</keyword>
<dbReference type="InterPro" id="IPR036641">
    <property type="entry name" value="HPT_dom_sf"/>
</dbReference>
<evidence type="ECO:0000259" key="5">
    <source>
        <dbReference type="PROSITE" id="PS50894"/>
    </source>
</evidence>
<evidence type="ECO:0000256" key="4">
    <source>
        <dbReference type="SAM" id="Coils"/>
    </source>
</evidence>
<dbReference type="CDD" id="cd00088">
    <property type="entry name" value="HPT"/>
    <property type="match status" value="1"/>
</dbReference>
<dbReference type="GO" id="GO:0000155">
    <property type="term" value="F:phosphorelay sensor kinase activity"/>
    <property type="evidence" value="ECO:0007669"/>
    <property type="project" value="InterPro"/>
</dbReference>
<dbReference type="InterPro" id="IPR008207">
    <property type="entry name" value="Sig_transdc_His_kin_Hpt_dom"/>
</dbReference>
<keyword evidence="1" id="KW-0547">Nucleotide-binding</keyword>
<feature type="modified residue" description="Phosphohistidine" evidence="3">
    <location>
        <position position="45"/>
    </location>
</feature>
<dbReference type="InterPro" id="IPR037052">
    <property type="entry name" value="CheA-like_P2_sf"/>
</dbReference>
<evidence type="ECO:0000256" key="1">
    <source>
        <dbReference type="ARBA" id="ARBA00022840"/>
    </source>
</evidence>
<sequence>MMLDYLDAYVEETEEQLSRLEQLFLEIEKNTNQAEILNEIFRIIHTIKGSSATMGFSMVADFCHRLENLFDKLRKGEFGIDDYLIDVLFKSFDTLKEMVSASIKGENYDSYILEELINAIDSFKQMNANNNGKNIEVEKKENQVNNNILEISVEISKDCIMKNARALIIEKYIEEMGNVISFEPSVDMLQREEVVGEKITAILESRLKIEDVVWKLQNIPDVVNVEVKQGYRSKDVVKINISTQNKIEDIMHLKEVMMKANAVELEFEEKSKMSFALLQLILAAYRENKEIYYKTTRGNVAKMLNLMGIRPQFALCE</sequence>
<dbReference type="PANTHER" id="PTHR43395">
    <property type="entry name" value="SENSOR HISTIDINE KINASE CHEA"/>
    <property type="match status" value="1"/>
</dbReference>
<feature type="domain" description="HPt" evidence="5">
    <location>
        <begin position="1"/>
        <end position="102"/>
    </location>
</feature>
<reference evidence="6 7" key="1">
    <citation type="journal article" date="2018" name="Nat. Biotechnol.">
        <title>A standardized bacterial taxonomy based on genome phylogeny substantially revises the tree of life.</title>
        <authorList>
            <person name="Parks D.H."/>
            <person name="Chuvochina M."/>
            <person name="Waite D.W."/>
            <person name="Rinke C."/>
            <person name="Skarshewski A."/>
            <person name="Chaumeil P.A."/>
            <person name="Hugenholtz P."/>
        </authorList>
    </citation>
    <scope>NUCLEOTIDE SEQUENCE [LARGE SCALE GENOMIC DNA]</scope>
    <source>
        <strain evidence="6">UBA12544</strain>
    </source>
</reference>
<protein>
    <recommendedName>
        <fullName evidence="5">HPt domain-containing protein</fullName>
    </recommendedName>
</protein>
<dbReference type="SUPFAM" id="SSF47226">
    <property type="entry name" value="Histidine-containing phosphotransfer domain, HPT domain"/>
    <property type="match status" value="1"/>
</dbReference>
<keyword evidence="3" id="KW-0597">Phosphoprotein</keyword>
<dbReference type="PROSITE" id="PS50894">
    <property type="entry name" value="HPT"/>
    <property type="match status" value="1"/>
</dbReference>
<evidence type="ECO:0000256" key="3">
    <source>
        <dbReference type="PROSITE-ProRule" id="PRU00110"/>
    </source>
</evidence>
<gene>
    <name evidence="6" type="ORF">DEA61_08830</name>
</gene>
<dbReference type="InterPro" id="IPR035891">
    <property type="entry name" value="CheY-binding_CheA"/>
</dbReference>
<dbReference type="SMART" id="SM00073">
    <property type="entry name" value="HPT"/>
    <property type="match status" value="1"/>
</dbReference>
<feature type="coiled-coil region" evidence="4">
    <location>
        <begin position="3"/>
        <end position="30"/>
    </location>
</feature>
<dbReference type="Proteomes" id="UP000264445">
    <property type="component" value="Unassembled WGS sequence"/>
</dbReference>
<dbReference type="InterPro" id="IPR051315">
    <property type="entry name" value="Bact_Chemotaxis_CheA"/>
</dbReference>
<evidence type="ECO:0000313" key="6">
    <source>
        <dbReference type="EMBL" id="HBT49899.1"/>
    </source>
</evidence>
<dbReference type="AlphaFoldDB" id="A0A357VNW7"/>
<keyword evidence="2" id="KW-0902">Two-component regulatory system</keyword>
<dbReference type="EMBL" id="DOLB01000132">
    <property type="protein sequence ID" value="HBT49899.1"/>
    <property type="molecule type" value="Genomic_DNA"/>
</dbReference>
<dbReference type="PANTHER" id="PTHR43395:SF1">
    <property type="entry name" value="CHEMOTAXIS PROTEIN CHEA"/>
    <property type="match status" value="1"/>
</dbReference>
<keyword evidence="4" id="KW-0175">Coiled coil</keyword>
<dbReference type="Gene3D" id="1.20.120.160">
    <property type="entry name" value="HPT domain"/>
    <property type="match status" value="1"/>
</dbReference>